<accession>A0A8D8PPL7</accession>
<name>A0A8D8PPL7_9HEMI</name>
<evidence type="ECO:0000256" key="1">
    <source>
        <dbReference type="SAM" id="SignalP"/>
    </source>
</evidence>
<sequence length="126" mass="13694">MDSKALSFQMNLTLTAIIFISFVCSAKEFVAIKTVEGNLTIADLCVNGKTDTCAKMTFDQATSVCGKTLGFWTLKYTNFTVPKCNGPNCHTELNVTLPDIHAALDCQQNGTAAKCTCVLYQEKVPL</sequence>
<organism evidence="2">
    <name type="scientific">Cacopsylla melanoneura</name>
    <dbReference type="NCBI Taxonomy" id="428564"/>
    <lineage>
        <taxon>Eukaryota</taxon>
        <taxon>Metazoa</taxon>
        <taxon>Ecdysozoa</taxon>
        <taxon>Arthropoda</taxon>
        <taxon>Hexapoda</taxon>
        <taxon>Insecta</taxon>
        <taxon>Pterygota</taxon>
        <taxon>Neoptera</taxon>
        <taxon>Paraneoptera</taxon>
        <taxon>Hemiptera</taxon>
        <taxon>Sternorrhyncha</taxon>
        <taxon>Psylloidea</taxon>
        <taxon>Psyllidae</taxon>
        <taxon>Psyllinae</taxon>
        <taxon>Cacopsylla</taxon>
    </lineage>
</organism>
<evidence type="ECO:0000313" key="2">
    <source>
        <dbReference type="EMBL" id="CAG6609414.1"/>
    </source>
</evidence>
<feature type="chain" id="PRO_5034992631" evidence="1">
    <location>
        <begin position="27"/>
        <end position="126"/>
    </location>
</feature>
<protein>
    <submittedName>
        <fullName evidence="2">Uncharacterized protein</fullName>
    </submittedName>
</protein>
<dbReference type="AlphaFoldDB" id="A0A8D8PPL7"/>
<dbReference type="EMBL" id="HBUF01014513">
    <property type="protein sequence ID" value="CAG6609414.1"/>
    <property type="molecule type" value="Transcribed_RNA"/>
</dbReference>
<reference evidence="2" key="1">
    <citation type="submission" date="2021-05" db="EMBL/GenBank/DDBJ databases">
        <authorList>
            <person name="Alioto T."/>
            <person name="Alioto T."/>
            <person name="Gomez Garrido J."/>
        </authorList>
    </citation>
    <scope>NUCLEOTIDE SEQUENCE</scope>
</reference>
<proteinExistence type="predicted"/>
<keyword evidence="1" id="KW-0732">Signal</keyword>
<feature type="signal peptide" evidence="1">
    <location>
        <begin position="1"/>
        <end position="26"/>
    </location>
</feature>